<keyword evidence="7" id="KW-0915">Sodium</keyword>
<dbReference type="RefSeq" id="XP_030378892.1">
    <property type="nucleotide sequence ID" value="XM_030523032.1"/>
</dbReference>
<proteinExistence type="inferred from homology"/>
<dbReference type="PANTHER" id="PTHR11690:SF237">
    <property type="entry name" value="PICKPOCKET 16-RELATED"/>
    <property type="match status" value="1"/>
</dbReference>
<dbReference type="AlphaFoldDB" id="A0A6J2TVG7"/>
<dbReference type="GO" id="GO:0005886">
    <property type="term" value="C:plasma membrane"/>
    <property type="evidence" value="ECO:0007669"/>
    <property type="project" value="TreeGrafter"/>
</dbReference>
<protein>
    <submittedName>
        <fullName evidence="15">Pickpocket protein 11</fullName>
    </submittedName>
</protein>
<dbReference type="PRINTS" id="PR01078">
    <property type="entry name" value="AMINACHANNEL"/>
</dbReference>
<evidence type="ECO:0000256" key="1">
    <source>
        <dbReference type="ARBA" id="ARBA00004141"/>
    </source>
</evidence>
<organism evidence="14 15">
    <name type="scientific">Drosophila lebanonensis</name>
    <name type="common">Fruit fly</name>
    <name type="synonym">Scaptodrosophila lebanonensis</name>
    <dbReference type="NCBI Taxonomy" id="7225"/>
    <lineage>
        <taxon>Eukaryota</taxon>
        <taxon>Metazoa</taxon>
        <taxon>Ecdysozoa</taxon>
        <taxon>Arthropoda</taxon>
        <taxon>Hexapoda</taxon>
        <taxon>Insecta</taxon>
        <taxon>Pterygota</taxon>
        <taxon>Neoptera</taxon>
        <taxon>Endopterygota</taxon>
        <taxon>Diptera</taxon>
        <taxon>Brachycera</taxon>
        <taxon>Muscomorpha</taxon>
        <taxon>Ephydroidea</taxon>
        <taxon>Drosophilidae</taxon>
        <taxon>Scaptodrosophila</taxon>
    </lineage>
</organism>
<keyword evidence="9 13" id="KW-0472">Membrane</keyword>
<keyword evidence="11 12" id="KW-0407">Ion channel</keyword>
<dbReference type="GO" id="GO:0015280">
    <property type="term" value="F:ligand-gated sodium channel activity"/>
    <property type="evidence" value="ECO:0007669"/>
    <property type="project" value="TreeGrafter"/>
</dbReference>
<evidence type="ECO:0000256" key="4">
    <source>
        <dbReference type="ARBA" id="ARBA00022461"/>
    </source>
</evidence>
<keyword evidence="10 12" id="KW-0739">Sodium transport</keyword>
<dbReference type="Pfam" id="PF00858">
    <property type="entry name" value="ASC"/>
    <property type="match status" value="1"/>
</dbReference>
<keyword evidence="3 12" id="KW-0813">Transport</keyword>
<keyword evidence="14" id="KW-1185">Reference proteome</keyword>
<evidence type="ECO:0000256" key="5">
    <source>
        <dbReference type="ARBA" id="ARBA00022692"/>
    </source>
</evidence>
<evidence type="ECO:0000256" key="2">
    <source>
        <dbReference type="ARBA" id="ARBA00007193"/>
    </source>
</evidence>
<evidence type="ECO:0000256" key="12">
    <source>
        <dbReference type="RuleBase" id="RU000679"/>
    </source>
</evidence>
<gene>
    <name evidence="15" type="primary">LOC115627379</name>
</gene>
<evidence type="ECO:0000256" key="10">
    <source>
        <dbReference type="ARBA" id="ARBA00023201"/>
    </source>
</evidence>
<dbReference type="GeneID" id="115627379"/>
<name>A0A6J2TVG7_DROLE</name>
<keyword evidence="8 12" id="KW-0406">Ion transport</keyword>
<dbReference type="Gene3D" id="2.60.470.10">
    <property type="entry name" value="Acid-sensing ion channels like domains"/>
    <property type="match status" value="1"/>
</dbReference>
<evidence type="ECO:0000313" key="14">
    <source>
        <dbReference type="Proteomes" id="UP000504634"/>
    </source>
</evidence>
<evidence type="ECO:0000256" key="7">
    <source>
        <dbReference type="ARBA" id="ARBA00023053"/>
    </source>
</evidence>
<sequence>MTHLGKAARRTLVEYFKKTSLNGFGLLYHIRRRRFQRLFWFMFIALGILFASYVVLHTLFEFLVHPTVTVLSAQGLDIAVTPFPALAVCSANKLSKQALHQYAQQLAKNGMSAQDWLRQLHLLGGYFQPGSVPAENASALQALFGDRWPKDGARGQLLSLAPSCRTQLLRCEVAGVAHSCDDLFQLVGTGNGCCCVFNQDGLSDGNDSYRHVASGQEMGLTLLLNGSRADDFPMVRTQRSDGYSIHVFASDGFMPEAGTGAQRTLHIARAGETVAVELHVVAQQAESRLLDYDVSRRGCLFASDGVSLSKCLSQCRLHSIVSKCSCLPFPHSQSREWNVSQCTLSDTACLQTHESIWSPAMPECSRCLPLCNDYRYELHKGNPTNMRRNPDGHSRLTLYYRAMRMPLYSQSELYNWYQILSNIGGVIGICIGCSLISGVEIIYFIIFRLFENFLHLRNGDM</sequence>
<feature type="transmembrane region" description="Helical" evidence="13">
    <location>
        <begin position="38"/>
        <end position="60"/>
    </location>
</feature>
<evidence type="ECO:0000256" key="13">
    <source>
        <dbReference type="SAM" id="Phobius"/>
    </source>
</evidence>
<evidence type="ECO:0000256" key="3">
    <source>
        <dbReference type="ARBA" id="ARBA00022448"/>
    </source>
</evidence>
<evidence type="ECO:0000256" key="9">
    <source>
        <dbReference type="ARBA" id="ARBA00023136"/>
    </source>
</evidence>
<dbReference type="PANTHER" id="PTHR11690">
    <property type="entry name" value="AMILORIDE-SENSITIVE SODIUM CHANNEL-RELATED"/>
    <property type="match status" value="1"/>
</dbReference>
<dbReference type="OrthoDB" id="6436100at2759"/>
<keyword evidence="4 12" id="KW-0894">Sodium channel</keyword>
<accession>A0A6J2TVG7</accession>
<dbReference type="Gene3D" id="1.10.287.770">
    <property type="entry name" value="YojJ-like"/>
    <property type="match status" value="1"/>
</dbReference>
<evidence type="ECO:0000256" key="8">
    <source>
        <dbReference type="ARBA" id="ARBA00023065"/>
    </source>
</evidence>
<reference evidence="15" key="1">
    <citation type="submission" date="2025-08" db="UniProtKB">
        <authorList>
            <consortium name="RefSeq"/>
        </authorList>
    </citation>
    <scope>IDENTIFICATION</scope>
    <source>
        <strain evidence="15">11010-0011.00</strain>
        <tissue evidence="15">Whole body</tissue>
    </source>
</reference>
<comment type="subcellular location">
    <subcellularLocation>
        <location evidence="1">Membrane</location>
        <topology evidence="1">Multi-pass membrane protein</topology>
    </subcellularLocation>
</comment>
<dbReference type="Proteomes" id="UP000504634">
    <property type="component" value="Unplaced"/>
</dbReference>
<dbReference type="InterPro" id="IPR001873">
    <property type="entry name" value="ENaC"/>
</dbReference>
<feature type="transmembrane region" description="Helical" evidence="13">
    <location>
        <begin position="423"/>
        <end position="447"/>
    </location>
</feature>
<keyword evidence="5 12" id="KW-0812">Transmembrane</keyword>
<evidence type="ECO:0000256" key="6">
    <source>
        <dbReference type="ARBA" id="ARBA00022989"/>
    </source>
</evidence>
<evidence type="ECO:0000256" key="11">
    <source>
        <dbReference type="ARBA" id="ARBA00023303"/>
    </source>
</evidence>
<evidence type="ECO:0000313" key="15">
    <source>
        <dbReference type="RefSeq" id="XP_030378892.1"/>
    </source>
</evidence>
<keyword evidence="6 13" id="KW-1133">Transmembrane helix</keyword>
<comment type="similarity">
    <text evidence="2 12">Belongs to the amiloride-sensitive sodium channel (TC 1.A.6) family.</text>
</comment>